<feature type="transmembrane region" description="Helical" evidence="11">
    <location>
        <begin position="1045"/>
        <end position="1068"/>
    </location>
</feature>
<feature type="transmembrane region" description="Helical" evidence="11">
    <location>
        <begin position="684"/>
        <end position="702"/>
    </location>
</feature>
<gene>
    <name evidence="13" type="ORF">QR685DRAFT_184877</name>
</gene>
<feature type="transmembrane region" description="Helical" evidence="11">
    <location>
        <begin position="849"/>
        <end position="872"/>
    </location>
</feature>
<keyword evidence="8 11" id="KW-1133">Transmembrane helix</keyword>
<dbReference type="InterPro" id="IPR002591">
    <property type="entry name" value="Phosphodiest/P_Trfase"/>
</dbReference>
<keyword evidence="5 13" id="KW-0808">Transferase</keyword>
<feature type="transmembrane region" description="Helical" evidence="11">
    <location>
        <begin position="537"/>
        <end position="555"/>
    </location>
</feature>
<evidence type="ECO:0000256" key="11">
    <source>
        <dbReference type="SAM" id="Phobius"/>
    </source>
</evidence>
<dbReference type="EMBL" id="JAVLET010000002">
    <property type="protein sequence ID" value="KAL0473760.1"/>
    <property type="molecule type" value="Genomic_DNA"/>
</dbReference>
<comment type="pathway">
    <text evidence="2">Glycolipid biosynthesis; glycosylphosphatidylinositol-anchor biosynthesis.</text>
</comment>
<keyword evidence="4" id="KW-0337">GPI-anchor biosynthesis</keyword>
<dbReference type="InterPro" id="IPR045687">
    <property type="entry name" value="PIGG/GPI7_C"/>
</dbReference>
<reference evidence="13 14" key="1">
    <citation type="submission" date="2023-09" db="EMBL/GenBank/DDBJ databases">
        <title>Multi-omics analysis of a traditional fermented food reveals byproduct-associated fungal strains for waste-to-food upcycling.</title>
        <authorList>
            <consortium name="Lawrence Berkeley National Laboratory"/>
            <person name="Rekdal V.M."/>
            <person name="Villalobos-Escobedo J.M."/>
            <person name="Rodriguez-Valeron N."/>
            <person name="Garcia M.O."/>
            <person name="Vasquez D.P."/>
            <person name="Damayanti I."/>
            <person name="Sorensen P.M."/>
            <person name="Baidoo E.E."/>
            <person name="De Carvalho A.C."/>
            <person name="Riley R."/>
            <person name="Lipzen A."/>
            <person name="He G."/>
            <person name="Yan M."/>
            <person name="Haridas S."/>
            <person name="Daum C."/>
            <person name="Yoshinaga Y."/>
            <person name="Ng V."/>
            <person name="Grigoriev I.V."/>
            <person name="Munk R."/>
            <person name="Nuraida L."/>
            <person name="Wijaya C.H."/>
            <person name="Morales P.-C."/>
            <person name="Keasling J.D."/>
        </authorList>
    </citation>
    <scope>NUCLEOTIDE SEQUENCE [LARGE SCALE GENOMIC DNA]</scope>
    <source>
        <strain evidence="13 14">FGSC 2613</strain>
    </source>
</reference>
<evidence type="ECO:0000313" key="13">
    <source>
        <dbReference type="EMBL" id="KAL0473760.1"/>
    </source>
</evidence>
<accession>A0ABR3DM65</accession>
<evidence type="ECO:0000259" key="12">
    <source>
        <dbReference type="Pfam" id="PF19316"/>
    </source>
</evidence>
<keyword evidence="14" id="KW-1185">Reference proteome</keyword>
<dbReference type="InterPro" id="IPR039524">
    <property type="entry name" value="PIGO/GPI13"/>
</dbReference>
<feature type="transmembrane region" description="Helical" evidence="11">
    <location>
        <begin position="623"/>
        <end position="645"/>
    </location>
</feature>
<comment type="caution">
    <text evidence="13">The sequence shown here is derived from an EMBL/GenBank/DDBJ whole genome shotgun (WGS) entry which is preliminary data.</text>
</comment>
<evidence type="ECO:0000313" key="14">
    <source>
        <dbReference type="Proteomes" id="UP001451303"/>
    </source>
</evidence>
<feature type="transmembrane region" description="Helical" evidence="11">
    <location>
        <begin position="790"/>
        <end position="808"/>
    </location>
</feature>
<feature type="transmembrane region" description="Helical" evidence="11">
    <location>
        <begin position="922"/>
        <end position="945"/>
    </location>
</feature>
<evidence type="ECO:0000256" key="8">
    <source>
        <dbReference type="ARBA" id="ARBA00022989"/>
    </source>
</evidence>
<name>A0ABR3DM65_NEUIN</name>
<dbReference type="Gene3D" id="3.40.720.10">
    <property type="entry name" value="Alkaline Phosphatase, subunit A"/>
    <property type="match status" value="1"/>
</dbReference>
<feature type="transmembrane region" description="Helical" evidence="11">
    <location>
        <begin position="657"/>
        <end position="678"/>
    </location>
</feature>
<evidence type="ECO:0000256" key="6">
    <source>
        <dbReference type="ARBA" id="ARBA00022692"/>
    </source>
</evidence>
<dbReference type="PANTHER" id="PTHR23071">
    <property type="entry name" value="PHOSPHATIDYLINOSITOL GLYCAN"/>
    <property type="match status" value="1"/>
</dbReference>
<keyword evidence="7" id="KW-0256">Endoplasmic reticulum</keyword>
<keyword evidence="9 11" id="KW-0472">Membrane</keyword>
<dbReference type="InterPro" id="IPR017850">
    <property type="entry name" value="Alkaline_phosphatase_core_sf"/>
</dbReference>
<dbReference type="InterPro" id="IPR037675">
    <property type="entry name" value="PIG-O_N"/>
</dbReference>
<dbReference type="Pfam" id="PF19316">
    <property type="entry name" value="PIGO_PIGG"/>
    <property type="match status" value="1"/>
</dbReference>
<evidence type="ECO:0000256" key="4">
    <source>
        <dbReference type="ARBA" id="ARBA00022502"/>
    </source>
</evidence>
<dbReference type="GO" id="GO:0016740">
    <property type="term" value="F:transferase activity"/>
    <property type="evidence" value="ECO:0007669"/>
    <property type="project" value="UniProtKB-KW"/>
</dbReference>
<keyword evidence="6 11" id="KW-0812">Transmembrane</keyword>
<feature type="transmembrane region" description="Helical" evidence="11">
    <location>
        <begin position="714"/>
        <end position="730"/>
    </location>
</feature>
<dbReference type="SUPFAM" id="SSF53649">
    <property type="entry name" value="Alkaline phosphatase-like"/>
    <property type="match status" value="1"/>
</dbReference>
<organism evidence="13 14">
    <name type="scientific">Neurospora intermedia</name>
    <dbReference type="NCBI Taxonomy" id="5142"/>
    <lineage>
        <taxon>Eukaryota</taxon>
        <taxon>Fungi</taxon>
        <taxon>Dikarya</taxon>
        <taxon>Ascomycota</taxon>
        <taxon>Pezizomycotina</taxon>
        <taxon>Sordariomycetes</taxon>
        <taxon>Sordariomycetidae</taxon>
        <taxon>Sordariales</taxon>
        <taxon>Sordariaceae</taxon>
        <taxon>Neurospora</taxon>
    </lineage>
</organism>
<feature type="transmembrane region" description="Helical" evidence="11">
    <location>
        <begin position="83"/>
        <end position="104"/>
    </location>
</feature>
<evidence type="ECO:0000256" key="7">
    <source>
        <dbReference type="ARBA" id="ARBA00022824"/>
    </source>
</evidence>
<evidence type="ECO:0000256" key="1">
    <source>
        <dbReference type="ARBA" id="ARBA00004477"/>
    </source>
</evidence>
<dbReference type="Pfam" id="PF01663">
    <property type="entry name" value="Phosphodiest"/>
    <property type="match status" value="1"/>
</dbReference>
<feature type="domain" description="GPI ethanolamine phosphate transferase 2 C-terminal" evidence="12">
    <location>
        <begin position="971"/>
        <end position="1104"/>
    </location>
</feature>
<proteinExistence type="inferred from homology"/>
<evidence type="ECO:0000256" key="3">
    <source>
        <dbReference type="ARBA" id="ARBA00008695"/>
    </source>
</evidence>
<evidence type="ECO:0000256" key="2">
    <source>
        <dbReference type="ARBA" id="ARBA00004687"/>
    </source>
</evidence>
<dbReference type="Proteomes" id="UP001451303">
    <property type="component" value="Unassembled WGS sequence"/>
</dbReference>
<comment type="similarity">
    <text evidence="3">Belongs to the PIGG/PIGN/PIGO family. PIGO subfamily.</text>
</comment>
<feature type="transmembrane region" description="Helical" evidence="11">
    <location>
        <begin position="596"/>
        <end position="617"/>
    </location>
</feature>
<sequence length="1122" mass="122435">MPPPTKPTSKKPPPQSQTEYQAIAAKFAAAKRAKEAQDAAKTRTAGVAKAAGSEAIEKDRVSLADKQRAALEARRKSNFEARWLWTVGFWVWLLLIHVAGIAYFTSGFLLTRLMLDEKSVCDAPPTLNTSTNGVVDILPSWKGKGTVDGGCWHPKTFERAVVVVIDALRYDFTVPIKDDAPFHNAFPFMYDTALASPNNAVLRPFIADPPTTTLQRLKGLTTGTLPTFVDVGSSFAGTAIEEDNLLMQLRDAGKRIVHLGDDTWESLFPGYFQANLSRAYDSFNVWDLHTVDNGVIEHIFPLMKRKGDWDVVVAHLLGVDHAGHRYGPDHPEMAKKLQQMNTFIKDLASNIDDDTLLIVMGDHGMDSKGDHGGESEDEVEAALWMYSPKPVFGRTKPEYVTPPATAKTRPANQIDLVPTLALLMGIPIPYNNLGHPIEEVFVGPRGTAWDRLAAAERMAAAGIKRYQTSYFSARGIEQATTPGSPADLWDKAEALVPQGKVKKGHSWEPVFLAYAEYQRETLDYSKSLWARFDVKNMVIGISIMASSVIALLVYINKRTEDDDVLVIEDSELDHAEKSLELQGITADEGQTLEQRLFRAAMLGALPGVFGGLLQSYLSGNGDWYRGSAIGALTSAATVLVALYDAEGPSFNVLPTTLWGWMAVVFTISQSIGFASNSYTIWEDSIQLFMMTTFGLVTAFSAFRMESLPDRFMTIYHSVLFVLLGRLASFSKLCREEQMPYCTSTYYASATSSTSAPWQLAIPFIAAIILPSIIKAYLAPSKSYEGLAPTWIGYVFRAGLFFSAIYWVLDAADNGNWLSSLSSLSSYLPSSASDTLSSLPPLPDKALKTLSVYTAQMILGLALVAGSTAFVWAPPCISIVTSALRTPKTAADPLAAIPGAQTAQVTVLGYGNAHGARYLLLPLNFFVALFLLTKPMGAGALALTLWQSLSLLEILDLLNLPIGSNPIGPVMLALLGQNAFFKTGHQAVLSSIQWDSAFIPLYSIKYPWSPVVVILNTFAGQILATILVPMLVLWKSGPKRRGILGSVSRALGVFVAFYATQALATMMWAGHLRRHLMLYRVFSPRFMTAAVTLLVVDVVAVVVGLAGVRVNVMSVAEVFGWAD</sequence>
<feature type="transmembrane region" description="Helical" evidence="11">
    <location>
        <begin position="759"/>
        <end position="778"/>
    </location>
</feature>
<protein>
    <submittedName>
        <fullName evidence="13">Glycosylphophatidylinositol anchor phosphoethanolamine transferase</fullName>
    </submittedName>
</protein>
<evidence type="ECO:0000256" key="5">
    <source>
        <dbReference type="ARBA" id="ARBA00022679"/>
    </source>
</evidence>
<dbReference type="PANTHER" id="PTHR23071:SF1">
    <property type="entry name" value="GPI ETHANOLAMINE PHOSPHATE TRANSFERASE 3"/>
    <property type="match status" value="1"/>
</dbReference>
<feature type="transmembrane region" description="Helical" evidence="11">
    <location>
        <begin position="1088"/>
        <end position="1107"/>
    </location>
</feature>
<comment type="subcellular location">
    <subcellularLocation>
        <location evidence="1">Endoplasmic reticulum membrane</location>
        <topology evidence="1">Multi-pass membrane protein</topology>
    </subcellularLocation>
</comment>
<dbReference type="CDD" id="cd16023">
    <property type="entry name" value="GPI_EPT_3"/>
    <property type="match status" value="1"/>
</dbReference>
<evidence type="ECO:0000256" key="9">
    <source>
        <dbReference type="ARBA" id="ARBA00023136"/>
    </source>
</evidence>
<feature type="transmembrane region" description="Helical" evidence="11">
    <location>
        <begin position="1010"/>
        <end position="1033"/>
    </location>
</feature>
<keyword evidence="10" id="KW-0325">Glycoprotein</keyword>
<evidence type="ECO:0000256" key="10">
    <source>
        <dbReference type="ARBA" id="ARBA00023180"/>
    </source>
</evidence>